<name>A0A9P0FIY9_BRAAE</name>
<dbReference type="AlphaFoldDB" id="A0A9P0FIY9"/>
<sequence>MVQKLPKNQQEQVAVSIIKSKINAEENGSLKAYQNSTTSLSTGGSIARVLLNPKPKKEVFFFSEEKLNNFQINSSNSSRQMEKFTNFIRCCAGKNSIPKNYREHLKEKSKILGDIYKVGTYLFDTTGDEHTSENKPVIYADAEELIGKVNEERQSVGNINIKVLADGGQIFFKICLSMFPRDDCDLEEDDGKENECKRKRSTYFEGGSVANKGKLTGVQRLVILCIVPKIKETYKNIELLFRLTTFHSNLYLILKLCSRKRFTNCNFFISMPLLFYLIEKFKKLW</sequence>
<evidence type="ECO:0000313" key="1">
    <source>
        <dbReference type="EMBL" id="CAH0558944.1"/>
    </source>
</evidence>
<accession>A0A9P0FIY9</accession>
<dbReference type="OrthoDB" id="8123680at2759"/>
<proteinExistence type="predicted"/>
<dbReference type="Proteomes" id="UP001154078">
    <property type="component" value="Chromosome 6"/>
</dbReference>
<gene>
    <name evidence="1" type="ORF">MELIAE_LOCUS9148</name>
</gene>
<organism evidence="1 2">
    <name type="scientific">Brassicogethes aeneus</name>
    <name type="common">Rape pollen beetle</name>
    <name type="synonym">Meligethes aeneus</name>
    <dbReference type="NCBI Taxonomy" id="1431903"/>
    <lineage>
        <taxon>Eukaryota</taxon>
        <taxon>Metazoa</taxon>
        <taxon>Ecdysozoa</taxon>
        <taxon>Arthropoda</taxon>
        <taxon>Hexapoda</taxon>
        <taxon>Insecta</taxon>
        <taxon>Pterygota</taxon>
        <taxon>Neoptera</taxon>
        <taxon>Endopterygota</taxon>
        <taxon>Coleoptera</taxon>
        <taxon>Polyphaga</taxon>
        <taxon>Cucujiformia</taxon>
        <taxon>Nitidulidae</taxon>
        <taxon>Meligethinae</taxon>
        <taxon>Brassicogethes</taxon>
    </lineage>
</organism>
<reference evidence="1" key="1">
    <citation type="submission" date="2021-12" db="EMBL/GenBank/DDBJ databases">
        <authorList>
            <person name="King R."/>
        </authorList>
    </citation>
    <scope>NUCLEOTIDE SEQUENCE</scope>
</reference>
<protein>
    <submittedName>
        <fullName evidence="1">Uncharacterized protein</fullName>
    </submittedName>
</protein>
<evidence type="ECO:0000313" key="2">
    <source>
        <dbReference type="Proteomes" id="UP001154078"/>
    </source>
</evidence>
<keyword evidence="2" id="KW-1185">Reference proteome</keyword>
<dbReference type="EMBL" id="OV121137">
    <property type="protein sequence ID" value="CAH0558944.1"/>
    <property type="molecule type" value="Genomic_DNA"/>
</dbReference>